<evidence type="ECO:0000313" key="6">
    <source>
        <dbReference type="EMBL" id="QLG61902.1"/>
    </source>
</evidence>
<accession>A0A7D5QG93</accession>
<organism evidence="6 7">
    <name type="scientific">Halorarum salinum</name>
    <dbReference type="NCBI Taxonomy" id="2743089"/>
    <lineage>
        <taxon>Archaea</taxon>
        <taxon>Methanobacteriati</taxon>
        <taxon>Methanobacteriota</taxon>
        <taxon>Stenosarchaea group</taxon>
        <taxon>Halobacteria</taxon>
        <taxon>Halobacteriales</taxon>
        <taxon>Haloferacaceae</taxon>
        <taxon>Halorarum</taxon>
    </lineage>
</organism>
<evidence type="ECO:0000256" key="1">
    <source>
        <dbReference type="ARBA" id="ARBA00004127"/>
    </source>
</evidence>
<keyword evidence="4 5" id="KW-0472">Membrane</keyword>
<evidence type="ECO:0000256" key="5">
    <source>
        <dbReference type="SAM" id="Phobius"/>
    </source>
</evidence>
<keyword evidence="3 5" id="KW-1133">Transmembrane helix</keyword>
<dbReference type="CDD" id="cd01044">
    <property type="entry name" value="Ferritin_CCC1_N"/>
    <property type="match status" value="1"/>
</dbReference>
<gene>
    <name evidence="6" type="ORF">HUG12_09290</name>
</gene>
<evidence type="ECO:0000256" key="3">
    <source>
        <dbReference type="ARBA" id="ARBA00022989"/>
    </source>
</evidence>
<dbReference type="EMBL" id="CP058579">
    <property type="protein sequence ID" value="QLG61902.1"/>
    <property type="molecule type" value="Genomic_DNA"/>
</dbReference>
<dbReference type="GO" id="GO:0030026">
    <property type="term" value="P:intracellular manganese ion homeostasis"/>
    <property type="evidence" value="ECO:0007669"/>
    <property type="project" value="InterPro"/>
</dbReference>
<feature type="transmembrane region" description="Helical" evidence="5">
    <location>
        <begin position="291"/>
        <end position="312"/>
    </location>
</feature>
<feature type="transmembrane region" description="Helical" evidence="5">
    <location>
        <begin position="174"/>
        <end position="198"/>
    </location>
</feature>
<dbReference type="PANTHER" id="PTHR31851">
    <property type="entry name" value="FE(2+)/MN(2+) TRANSPORTER PCL1"/>
    <property type="match status" value="1"/>
</dbReference>
<dbReference type="RefSeq" id="WP_179268487.1">
    <property type="nucleotide sequence ID" value="NZ_CP058579.1"/>
</dbReference>
<protein>
    <submittedName>
        <fullName evidence="6">VIT1/CCC1 transporter family protein</fullName>
    </submittedName>
</protein>
<dbReference type="InterPro" id="IPR008217">
    <property type="entry name" value="Ccc1_fam"/>
</dbReference>
<proteinExistence type="predicted"/>
<feature type="transmembrane region" description="Helical" evidence="5">
    <location>
        <begin position="318"/>
        <end position="341"/>
    </location>
</feature>
<dbReference type="Pfam" id="PF01988">
    <property type="entry name" value="VIT1"/>
    <property type="match status" value="1"/>
</dbReference>
<dbReference type="InterPro" id="IPR039376">
    <property type="entry name" value="Ferritin_CCC1_N"/>
</dbReference>
<name>A0A7D5QG93_9EURY</name>
<dbReference type="Proteomes" id="UP000509626">
    <property type="component" value="Chromosome"/>
</dbReference>
<dbReference type="GO" id="GO:0012505">
    <property type="term" value="C:endomembrane system"/>
    <property type="evidence" value="ECO:0007669"/>
    <property type="project" value="UniProtKB-SubCell"/>
</dbReference>
<feature type="transmembrane region" description="Helical" evidence="5">
    <location>
        <begin position="353"/>
        <end position="375"/>
    </location>
</feature>
<dbReference type="InterPro" id="IPR012347">
    <property type="entry name" value="Ferritin-like"/>
</dbReference>
<dbReference type="SUPFAM" id="SSF47240">
    <property type="entry name" value="Ferritin-like"/>
    <property type="match status" value="1"/>
</dbReference>
<dbReference type="GeneID" id="56037651"/>
<evidence type="ECO:0000256" key="4">
    <source>
        <dbReference type="ARBA" id="ARBA00023136"/>
    </source>
</evidence>
<dbReference type="AlphaFoldDB" id="A0A7D5QG93"/>
<reference evidence="6 7" key="1">
    <citation type="submission" date="2020-06" db="EMBL/GenBank/DDBJ databases">
        <title>NJ-3-1, isolated from saline soil.</title>
        <authorList>
            <person name="Cui H.L."/>
            <person name="Shi X."/>
        </authorList>
    </citation>
    <scope>NUCLEOTIDE SEQUENCE [LARGE SCALE GENOMIC DNA]</scope>
    <source>
        <strain evidence="6 7">NJ-3-1</strain>
    </source>
</reference>
<dbReference type="KEGG" id="halu:HUG12_09290"/>
<evidence type="ECO:0000256" key="2">
    <source>
        <dbReference type="ARBA" id="ARBA00022692"/>
    </source>
</evidence>
<dbReference type="OrthoDB" id="292013at2157"/>
<dbReference type="Gene3D" id="1.20.1260.10">
    <property type="match status" value="1"/>
</dbReference>
<evidence type="ECO:0000313" key="7">
    <source>
        <dbReference type="Proteomes" id="UP000509626"/>
    </source>
</evidence>
<keyword evidence="7" id="KW-1185">Reference proteome</keyword>
<keyword evidence="2 5" id="KW-0812">Transmembrane</keyword>
<dbReference type="GO" id="GO:0005384">
    <property type="term" value="F:manganese ion transmembrane transporter activity"/>
    <property type="evidence" value="ECO:0007669"/>
    <property type="project" value="InterPro"/>
</dbReference>
<sequence>MSTRDDVTRYRRNIQDEIDSATVYEAMASAESQSQLADVYRRLAATEREHAEFWTEKLRESGTDISTPQPSWRARVLAWLASRFGPDVVAPTMRAGETTGGAGYARQSEVEGTGIVADERSHDRLLAAISEAPGRGAEGSVLARLEGRHRATSGNALRAAVLGANDGLVSNLSLVMGVAGAALNATAILITGLAGLLAGAGSMAMGEWLSVQSSRELYQRQIDIEAAELAEVPEEEEEELALIYEAKGFSRDQAEQLAERLVADEATALDTLAREELGIDPEELGGSAWEAAGASFILFALGAIVPVIPFFAFTGITAVGVSLLLSAVALFVVGAAITVLTGRSVLYSGTRQVVIGLAAAGLTYGVGTLIGVSIAG</sequence>
<dbReference type="InterPro" id="IPR009078">
    <property type="entry name" value="Ferritin-like_SF"/>
</dbReference>
<comment type="subcellular location">
    <subcellularLocation>
        <location evidence="1">Endomembrane system</location>
        <topology evidence="1">Multi-pass membrane protein</topology>
    </subcellularLocation>
</comment>